<organism evidence="1 2">
    <name type="scientific">Pluteus cervinus</name>
    <dbReference type="NCBI Taxonomy" id="181527"/>
    <lineage>
        <taxon>Eukaryota</taxon>
        <taxon>Fungi</taxon>
        <taxon>Dikarya</taxon>
        <taxon>Basidiomycota</taxon>
        <taxon>Agaricomycotina</taxon>
        <taxon>Agaricomycetes</taxon>
        <taxon>Agaricomycetidae</taxon>
        <taxon>Agaricales</taxon>
        <taxon>Pluteineae</taxon>
        <taxon>Pluteaceae</taxon>
        <taxon>Pluteus</taxon>
    </lineage>
</organism>
<keyword evidence="2" id="KW-1185">Reference proteome</keyword>
<protein>
    <submittedName>
        <fullName evidence="1">Uncharacterized protein</fullName>
    </submittedName>
</protein>
<name>A0ACD3A3Z2_9AGAR</name>
<evidence type="ECO:0000313" key="1">
    <source>
        <dbReference type="EMBL" id="TFK60004.1"/>
    </source>
</evidence>
<gene>
    <name evidence="1" type="ORF">BDN72DRAFT_965883</name>
</gene>
<proteinExistence type="predicted"/>
<dbReference type="Proteomes" id="UP000308600">
    <property type="component" value="Unassembled WGS sequence"/>
</dbReference>
<sequence>MLSYFPWALQRARTIAQALFLRFGLHCATHQIRVILISCVVITSLFYPALALYASSQPKAISLLNTFIPPNTLSGAQAQSDLVNVWSIHKALRVHEDAVSRAKCSVGRALRVERVLIQSPMVEDDDDGALNHRILSSTLQLEKSLEALSLSQSCLRRPDGKCLVLSPLLFWNHDSEALTSDSNILDTLSLSSNVTVAGVPITPHMVLAGRGSADHVSATNFDYAMFLSLTYFFPQSDCIGKAEHLAWLQAVQRAAASHSLLTFQDEEPTLIALEYDPELSKRDGWSAISTFIYIAYIGFFAYVTWSMRHMDKVHSRVGLTFTALVEIAVSTITSLSVCALVGFKITMVPWELLPIVIVFVGAENMFNLVYAVSKTHVTLSVKQRIAEGLSVAGTSNTFKVVSYNCILGVIAVFSVGAIRQFCAFAIVVLVAHWFLAHTFFLAVLSIDLQRLELDELLRHASLAPAVPQFNDSTKQKPPKSGWRRLVKTTQNILRSRATTNISLLMLLAITATLYYATYTASTSERPNPKPLPTSFGAVSRPRSNATQTINQLRPIAEQVWETLNPNLSPLLHVRLETPSIITFNLDNSETDNLLKEQRANYRAMMRTLRIVLWLLKIMVLPIVATTFALWLLCLYLVKDVDLLEAQKNKPDENSPPLAMDTQTGAVEGSSGLEDKIGFGTLPRAFRSDIELMATSRDGNVVVSVGLRNEVGVWRVDGKGFVSIDAYAAAASSSSSMSTVTAVALDDKGRHCAVGTRTGVITIWRLDWEGAGTAHPIPLHRLELANSSAAVTDMQFVPASLPCPAPAPQAVERVRTPPQSEPNSPARERVNRGSRHNSKTSADIKSQHLTLLTTYESGVVAKWPVRIGRIMEVPANPVPVFVTPFTKPLNDGVMVLKVIILKVQDGDGRLLVGFCMDDGSVQVVDPLREHFVPVPSPPSSSSPSKTSIPTSTTASLSTFEPIIPNEYLIRPGNPVNTITKIHVSQVQFGASVVGPPATSTNSPVISSSLVPPPLAPSTSNRSTPRKRLVIATSTETGAISVWDGLSAECITALEEDETLQLAGYGSGRRVNRVRVTGVKCDVCRTCGDTPREGLVLAAEVELDSSGPSSQSATEASTSRVEKVVRFWRLWMEDGRRKCECKWRISRAMPTAGLISTPANGLAVASGREGSGRRSRSNSTAGSPLMPRARLFSNGNGNATSSTGSNSFESPTSAFPVSAHGVHSRRASEKERESGRRSLEALTLSTPFSGSEDGGNGTLDMTSGGGSGSPSIWKKAMLSYVTEVVVDRGGWDVSVKSIVGVRKRGRVNALSSKMANSSSKSATTVQAQGLTPATLERWEVWSFDPSSASLQCSALSTFGGRGAKPKSKGDVKSKFLRNPDAGGEEERPPSRISTSSSSSSSRSRTSLESNSTMAAMNLSIPRLPFTRVSPFLAIPSLSPALPFSPPSSTSTPPHLHSTSTASRVLAGFGNTIGVFEVDDL</sequence>
<accession>A0ACD3A3Z2</accession>
<evidence type="ECO:0000313" key="2">
    <source>
        <dbReference type="Proteomes" id="UP000308600"/>
    </source>
</evidence>
<dbReference type="EMBL" id="ML208848">
    <property type="protein sequence ID" value="TFK60004.1"/>
    <property type="molecule type" value="Genomic_DNA"/>
</dbReference>
<reference evidence="1 2" key="1">
    <citation type="journal article" date="2019" name="Nat. Ecol. Evol.">
        <title>Megaphylogeny resolves global patterns of mushroom evolution.</title>
        <authorList>
            <person name="Varga T."/>
            <person name="Krizsan K."/>
            <person name="Foldi C."/>
            <person name="Dima B."/>
            <person name="Sanchez-Garcia M."/>
            <person name="Sanchez-Ramirez S."/>
            <person name="Szollosi G.J."/>
            <person name="Szarkandi J.G."/>
            <person name="Papp V."/>
            <person name="Albert L."/>
            <person name="Andreopoulos W."/>
            <person name="Angelini C."/>
            <person name="Antonin V."/>
            <person name="Barry K.W."/>
            <person name="Bougher N.L."/>
            <person name="Buchanan P."/>
            <person name="Buyck B."/>
            <person name="Bense V."/>
            <person name="Catcheside P."/>
            <person name="Chovatia M."/>
            <person name="Cooper J."/>
            <person name="Damon W."/>
            <person name="Desjardin D."/>
            <person name="Finy P."/>
            <person name="Geml J."/>
            <person name="Haridas S."/>
            <person name="Hughes K."/>
            <person name="Justo A."/>
            <person name="Karasinski D."/>
            <person name="Kautmanova I."/>
            <person name="Kiss B."/>
            <person name="Kocsube S."/>
            <person name="Kotiranta H."/>
            <person name="LaButti K.M."/>
            <person name="Lechner B.E."/>
            <person name="Liimatainen K."/>
            <person name="Lipzen A."/>
            <person name="Lukacs Z."/>
            <person name="Mihaltcheva S."/>
            <person name="Morgado L.N."/>
            <person name="Niskanen T."/>
            <person name="Noordeloos M.E."/>
            <person name="Ohm R.A."/>
            <person name="Ortiz-Santana B."/>
            <person name="Ovrebo C."/>
            <person name="Racz N."/>
            <person name="Riley R."/>
            <person name="Savchenko A."/>
            <person name="Shiryaev A."/>
            <person name="Soop K."/>
            <person name="Spirin V."/>
            <person name="Szebenyi C."/>
            <person name="Tomsovsky M."/>
            <person name="Tulloss R.E."/>
            <person name="Uehling J."/>
            <person name="Grigoriev I.V."/>
            <person name="Vagvolgyi C."/>
            <person name="Papp T."/>
            <person name="Martin F.M."/>
            <person name="Miettinen O."/>
            <person name="Hibbett D.S."/>
            <person name="Nagy L.G."/>
        </authorList>
    </citation>
    <scope>NUCLEOTIDE SEQUENCE [LARGE SCALE GENOMIC DNA]</scope>
    <source>
        <strain evidence="1 2">NL-1719</strain>
    </source>
</reference>